<dbReference type="EMBL" id="BOSM01000005">
    <property type="protein sequence ID" value="GIP59402.1"/>
    <property type="molecule type" value="Genomic_DNA"/>
</dbReference>
<evidence type="ECO:0000313" key="5">
    <source>
        <dbReference type="Proteomes" id="UP000681290"/>
    </source>
</evidence>
<dbReference type="Pfam" id="PF01408">
    <property type="entry name" value="GFO_IDH_MocA"/>
    <property type="match status" value="1"/>
</dbReference>
<evidence type="ECO:0000256" key="1">
    <source>
        <dbReference type="ARBA" id="ARBA00010928"/>
    </source>
</evidence>
<feature type="domain" description="Gfo/Idh/MocA-like oxidoreductase N-terminal" evidence="3">
    <location>
        <begin position="68"/>
        <end position="143"/>
    </location>
</feature>
<comment type="caution">
    <text evidence="4">The sequence shown here is derived from an EMBL/GenBank/DDBJ whole genome shotgun (WGS) entry which is preliminary data.</text>
</comment>
<dbReference type="InterPro" id="IPR051317">
    <property type="entry name" value="Gfo/Idh/MocA_oxidoreduct"/>
</dbReference>
<keyword evidence="2" id="KW-0560">Oxidoreductase</keyword>
<dbReference type="SUPFAM" id="SSF51735">
    <property type="entry name" value="NAD(P)-binding Rossmann-fold domains"/>
    <property type="match status" value="1"/>
</dbReference>
<dbReference type="PANTHER" id="PTHR43708">
    <property type="entry name" value="CONSERVED EXPRESSED OXIDOREDUCTASE (EUROFUNG)"/>
    <property type="match status" value="1"/>
</dbReference>
<protein>
    <submittedName>
        <fullName evidence="4">Dehydrogenase</fullName>
    </submittedName>
</protein>
<keyword evidence="5" id="KW-1185">Reference proteome</keyword>
<proteinExistence type="inferred from homology"/>
<dbReference type="InterPro" id="IPR000683">
    <property type="entry name" value="Gfo/Idh/MocA-like_OxRdtase_N"/>
</dbReference>
<dbReference type="Gene3D" id="3.40.50.720">
    <property type="entry name" value="NAD(P)-binding Rossmann-like Domain"/>
    <property type="match status" value="1"/>
</dbReference>
<evidence type="ECO:0000256" key="2">
    <source>
        <dbReference type="ARBA" id="ARBA00023002"/>
    </source>
</evidence>
<dbReference type="Proteomes" id="UP000681290">
    <property type="component" value="Unassembled WGS sequence"/>
</dbReference>
<reference evidence="4 5" key="1">
    <citation type="submission" date="2021-03" db="EMBL/GenBank/DDBJ databases">
        <title>Antimicrobial resistance genes in bacteria isolated from Japanese honey, and their potential for conferring macrolide and lincosamide resistance in the American foulbrood pathogen Paenibacillus larvae.</title>
        <authorList>
            <person name="Okamoto M."/>
            <person name="Kumagai M."/>
            <person name="Kanamori H."/>
            <person name="Takamatsu D."/>
        </authorList>
    </citation>
    <scope>NUCLEOTIDE SEQUENCE [LARGE SCALE GENOMIC DNA]</scope>
    <source>
        <strain evidence="4 5">J15TS10</strain>
    </source>
</reference>
<comment type="similarity">
    <text evidence="1">Belongs to the Gfo/Idh/MocA family.</text>
</comment>
<evidence type="ECO:0000259" key="3">
    <source>
        <dbReference type="Pfam" id="PF01408"/>
    </source>
</evidence>
<accession>A0ABQ4MTZ0</accession>
<sequence length="306" mass="33159">MVIKLERPLQIGMIGLDTSHVSIFAALLHRHQAADASCLHGITIGCAYPGGSSRMELSYSRVDRYKNELIQEYGVPMLGSIEAVAEAADVIMIESVDGSTHLEQFSKVAPYGKPVFIDKPFATCLADARAIVALAEHYSVPIMSASSLRYASALTDALKRVGHGDIIGADVYGPMPFVHGQADYFWYGIHAAEMLFAIMGHSSCQVHTLCSGGHEVMTGTWADGRIGVVRGRRQGGSFGAVIHRERGSDHVGIHPGGKPYYESLLEQVVHFFRKGISPVAPEETLAVISFLEAANRSRETGMPYDL</sequence>
<organism evidence="4 5">
    <name type="scientific">Paenibacillus woosongensis</name>
    <dbReference type="NCBI Taxonomy" id="307580"/>
    <lineage>
        <taxon>Bacteria</taxon>
        <taxon>Bacillati</taxon>
        <taxon>Bacillota</taxon>
        <taxon>Bacilli</taxon>
        <taxon>Bacillales</taxon>
        <taxon>Paenibacillaceae</taxon>
        <taxon>Paenibacillus</taxon>
    </lineage>
</organism>
<dbReference type="PANTHER" id="PTHR43708:SF5">
    <property type="entry name" value="CONSERVED EXPRESSED OXIDOREDUCTASE (EUROFUNG)-RELATED"/>
    <property type="match status" value="1"/>
</dbReference>
<evidence type="ECO:0000313" key="4">
    <source>
        <dbReference type="EMBL" id="GIP59402.1"/>
    </source>
</evidence>
<name>A0ABQ4MTZ0_9BACL</name>
<gene>
    <name evidence="4" type="ORF">J15TS10_32160</name>
</gene>
<dbReference type="InterPro" id="IPR036291">
    <property type="entry name" value="NAD(P)-bd_dom_sf"/>
</dbReference>